<sequence length="429" mass="46244">MSDTNTRPDEKKKMVATAFGSLPAGPPSLTHLVTSAKATPDVARSVGCMTPTPPPTMFPSFIGGLTPPSLHSGSLGDFPRMGKSKQPSMQHSGSVFSTATWNVTDAGVPTLPECHPLERSATFVPHVSAPTVATRVVKILRLLSIDSEFFSEKAKAKCMSSDGVEFRVRLYRGKNKFSHGIIVEVQRRFGFSPSFQADVTAILEAAEGKTPAISDSSSFSFPSCDEFDSFHDEDDVDGLGLAAGMVCASKNNDARVLGLQSLVSLTDDKIVGRSRAQHNSEQILSDKNTALKTTLMELMSPTTPSNLPEEQDVARVQAMKTLCNITRNMHKANIDFSQQHKSFFMETVLPMLIKEIENVSMQNGKGFCAHTASIATDALCSLLMSGEEYVTESLILNAKDILRSAEEVGNLTHASLAKHASVCTGVLSR</sequence>
<accession>A0A7S4QBE0</accession>
<gene>
    <name evidence="1" type="ORF">DBRI00130_LOCUS289</name>
</gene>
<evidence type="ECO:0000313" key="1">
    <source>
        <dbReference type="EMBL" id="CAE4578311.1"/>
    </source>
</evidence>
<proteinExistence type="predicted"/>
<name>A0A7S4QBE0_9STRA</name>
<protein>
    <submittedName>
        <fullName evidence="1">Uncharacterized protein</fullName>
    </submittedName>
</protein>
<reference evidence="1" key="1">
    <citation type="submission" date="2021-01" db="EMBL/GenBank/DDBJ databases">
        <authorList>
            <person name="Corre E."/>
            <person name="Pelletier E."/>
            <person name="Niang G."/>
            <person name="Scheremetjew M."/>
            <person name="Finn R."/>
            <person name="Kale V."/>
            <person name="Holt S."/>
            <person name="Cochrane G."/>
            <person name="Meng A."/>
            <person name="Brown T."/>
            <person name="Cohen L."/>
        </authorList>
    </citation>
    <scope>NUCLEOTIDE SEQUENCE</scope>
    <source>
        <strain evidence="1">GSO104</strain>
    </source>
</reference>
<dbReference type="AlphaFoldDB" id="A0A7S4QBE0"/>
<organism evidence="1">
    <name type="scientific">Ditylum brightwellii</name>
    <dbReference type="NCBI Taxonomy" id="49249"/>
    <lineage>
        <taxon>Eukaryota</taxon>
        <taxon>Sar</taxon>
        <taxon>Stramenopiles</taxon>
        <taxon>Ochrophyta</taxon>
        <taxon>Bacillariophyta</taxon>
        <taxon>Mediophyceae</taxon>
        <taxon>Lithodesmiophycidae</taxon>
        <taxon>Lithodesmiales</taxon>
        <taxon>Lithodesmiaceae</taxon>
        <taxon>Ditylum</taxon>
    </lineage>
</organism>
<dbReference type="EMBL" id="HBNS01000357">
    <property type="protein sequence ID" value="CAE4578311.1"/>
    <property type="molecule type" value="Transcribed_RNA"/>
</dbReference>